<dbReference type="AlphaFoldDB" id="A0A8J4QI47"/>
<organism evidence="2 3">
    <name type="scientific">Castanea mollissima</name>
    <name type="common">Chinese chestnut</name>
    <dbReference type="NCBI Taxonomy" id="60419"/>
    <lineage>
        <taxon>Eukaryota</taxon>
        <taxon>Viridiplantae</taxon>
        <taxon>Streptophyta</taxon>
        <taxon>Embryophyta</taxon>
        <taxon>Tracheophyta</taxon>
        <taxon>Spermatophyta</taxon>
        <taxon>Magnoliopsida</taxon>
        <taxon>eudicotyledons</taxon>
        <taxon>Gunneridae</taxon>
        <taxon>Pentapetalae</taxon>
        <taxon>rosids</taxon>
        <taxon>fabids</taxon>
        <taxon>Fagales</taxon>
        <taxon>Fagaceae</taxon>
        <taxon>Castanea</taxon>
    </lineage>
</organism>
<evidence type="ECO:0000313" key="3">
    <source>
        <dbReference type="Proteomes" id="UP000737018"/>
    </source>
</evidence>
<dbReference type="OrthoDB" id="1096033at2759"/>
<gene>
    <name evidence="2" type="ORF">CMV_022599</name>
</gene>
<protein>
    <recommendedName>
        <fullName evidence="4">Phospholipase-like protein</fullName>
    </recommendedName>
</protein>
<dbReference type="PANTHER" id="PTHR35358">
    <property type="entry name" value="OS06G0711100 PROTEIN"/>
    <property type="match status" value="1"/>
</dbReference>
<dbReference type="Proteomes" id="UP000737018">
    <property type="component" value="Unassembled WGS sequence"/>
</dbReference>
<dbReference type="Pfam" id="PF05278">
    <property type="entry name" value="PEARLI-4"/>
    <property type="match status" value="1"/>
</dbReference>
<reference evidence="2" key="1">
    <citation type="submission" date="2020-03" db="EMBL/GenBank/DDBJ databases">
        <title>Castanea mollissima Vanexum genome sequencing.</title>
        <authorList>
            <person name="Staton M."/>
        </authorList>
    </citation>
    <scope>NUCLEOTIDE SEQUENCE</scope>
    <source>
        <tissue evidence="2">Leaf</tissue>
    </source>
</reference>
<keyword evidence="1" id="KW-0175">Coiled coil</keyword>
<proteinExistence type="predicted"/>
<keyword evidence="3" id="KW-1185">Reference proteome</keyword>
<evidence type="ECO:0008006" key="4">
    <source>
        <dbReference type="Google" id="ProtNLM"/>
    </source>
</evidence>
<accession>A0A8J4QI47</accession>
<evidence type="ECO:0000313" key="2">
    <source>
        <dbReference type="EMBL" id="KAF3951786.1"/>
    </source>
</evidence>
<feature type="coiled-coil region" evidence="1">
    <location>
        <begin position="354"/>
        <end position="381"/>
    </location>
</feature>
<comment type="caution">
    <text evidence="2">The sequence shown here is derived from an EMBL/GenBank/DDBJ whole genome shotgun (WGS) entry which is preliminary data.</text>
</comment>
<dbReference type="InterPro" id="IPR007942">
    <property type="entry name" value="PLipase-like"/>
</dbReference>
<name>A0A8J4QI47_9ROSI</name>
<sequence>MGTTGFNFSKLSTPASSSQAQSTTAAPVFRCPFFSGESCVACSAKLFKNCVGDRGDGVEGEQLGDGMVKKPMLPNAVIVEEAKEEVVSRVEKDHDEIMEVVETKVAGLQEGLESLEALAMDSVPGNVVSFPTIASSAVSSMSQMAKATVVTPEILKAELPVIGNEGVMLLGKEVKGGHKEALSPVEMEAKNDLDTSASKAFKVDEASDSGLGMQTSPLSSLCIETDSHVCSPHKGPIIKSILYKYGDKPSPLSSLCVEVDKHVLSPHNGPIIKSILYKYGDITMGSLFRSMDAKLAFLELMADAVYRLSNLTLDTVSSHEIQLIEAKVADVLAAGFNVKWLKQRVDEVIASTKYQEYCMELDELDKQIEATKKSLVDMEQQRVVLAREVIAIKAQNEQNGILGRTLAEGLL</sequence>
<evidence type="ECO:0000256" key="1">
    <source>
        <dbReference type="SAM" id="Coils"/>
    </source>
</evidence>
<dbReference type="EMBL" id="JRKL02004779">
    <property type="protein sequence ID" value="KAF3951786.1"/>
    <property type="molecule type" value="Genomic_DNA"/>
</dbReference>